<dbReference type="EMBL" id="DVGZ01000026">
    <property type="protein sequence ID" value="HIR46524.1"/>
    <property type="molecule type" value="Genomic_DNA"/>
</dbReference>
<dbReference type="InterPro" id="IPR025357">
    <property type="entry name" value="DUF4261"/>
</dbReference>
<dbReference type="Pfam" id="PF14080">
    <property type="entry name" value="DUF4261"/>
    <property type="match status" value="1"/>
</dbReference>
<evidence type="ECO:0000313" key="2">
    <source>
        <dbReference type="EMBL" id="HIR46524.1"/>
    </source>
</evidence>
<name>A0A9D1ALE3_9FIRM</name>
<accession>A0A9D1ALE3</accession>
<evidence type="ECO:0000313" key="3">
    <source>
        <dbReference type="Proteomes" id="UP000824242"/>
    </source>
</evidence>
<organism evidence="2 3">
    <name type="scientific">Candidatus Caccousia avicola</name>
    <dbReference type="NCBI Taxonomy" id="2840721"/>
    <lineage>
        <taxon>Bacteria</taxon>
        <taxon>Bacillati</taxon>
        <taxon>Bacillota</taxon>
        <taxon>Clostridia</taxon>
        <taxon>Eubacteriales</taxon>
        <taxon>Oscillospiraceae</taxon>
        <taxon>Oscillospiraceae incertae sedis</taxon>
        <taxon>Candidatus Caccousia</taxon>
    </lineage>
</organism>
<reference evidence="2" key="2">
    <citation type="journal article" date="2021" name="PeerJ">
        <title>Extensive microbial diversity within the chicken gut microbiome revealed by metagenomics and culture.</title>
        <authorList>
            <person name="Gilroy R."/>
            <person name="Ravi A."/>
            <person name="Getino M."/>
            <person name="Pursley I."/>
            <person name="Horton D.L."/>
            <person name="Alikhan N.F."/>
            <person name="Baker D."/>
            <person name="Gharbi K."/>
            <person name="Hall N."/>
            <person name="Watson M."/>
            <person name="Adriaenssens E.M."/>
            <person name="Foster-Nyarko E."/>
            <person name="Jarju S."/>
            <person name="Secka A."/>
            <person name="Antonio M."/>
            <person name="Oren A."/>
            <person name="Chaudhuri R.R."/>
            <person name="La Ragione R."/>
            <person name="Hildebrand F."/>
            <person name="Pallen M.J."/>
        </authorList>
    </citation>
    <scope>NUCLEOTIDE SEQUENCE</scope>
    <source>
        <strain evidence="2">ChiSxjej1B13-7958</strain>
    </source>
</reference>
<dbReference type="AlphaFoldDB" id="A0A9D1ALE3"/>
<comment type="caution">
    <text evidence="2">The sequence shown here is derived from an EMBL/GenBank/DDBJ whole genome shotgun (WGS) entry which is preliminary data.</text>
</comment>
<feature type="domain" description="DUF4261" evidence="1">
    <location>
        <begin position="225"/>
        <end position="298"/>
    </location>
</feature>
<protein>
    <submittedName>
        <fullName evidence="2">DUF4261 domain-containing protein</fullName>
    </submittedName>
</protein>
<sequence>MTLLQQCRIWYKNKEFERIINTMEALPFDDWTPALAGILEKARKSLKEQMEKNVLDGTGLFTGQILLAEPRWDKQKLIRRLASEWGLKAMEKQNQKSDSLLFFVGGTILSVCLISSPVPDGQAERAAAANYLWPEAEERTRAHTARIFVGAMGDDASLLDRGRLLVEVLASCCDQENALGVLVNGTVYETRLYETLAKLILLNRLPVDNWIWFSFFHDAGGVSCYTRGMRAFGKEELEAVHCGEKASEARELVFRIAAHVLQNNIVFHGGEVIHDADGRRYAVSRGEGIFSKEETIRIFRIPEEPTSPEE</sequence>
<gene>
    <name evidence="2" type="ORF">IAB89_02525</name>
</gene>
<reference evidence="2" key="1">
    <citation type="submission" date="2020-10" db="EMBL/GenBank/DDBJ databases">
        <authorList>
            <person name="Gilroy R."/>
        </authorList>
    </citation>
    <scope>NUCLEOTIDE SEQUENCE</scope>
    <source>
        <strain evidence="2">ChiSxjej1B13-7958</strain>
    </source>
</reference>
<proteinExistence type="predicted"/>
<dbReference type="Proteomes" id="UP000824242">
    <property type="component" value="Unassembled WGS sequence"/>
</dbReference>
<evidence type="ECO:0000259" key="1">
    <source>
        <dbReference type="Pfam" id="PF14080"/>
    </source>
</evidence>